<comment type="caution">
    <text evidence="1">The sequence shown here is derived from an EMBL/GenBank/DDBJ whole genome shotgun (WGS) entry which is preliminary data.</text>
</comment>
<accession>A0ABP3AQP9</accession>
<dbReference type="EMBL" id="JAOL01000062">
    <property type="protein sequence ID" value="EUA93407.1"/>
    <property type="molecule type" value="Genomic_DNA"/>
</dbReference>
<evidence type="ECO:0000313" key="2">
    <source>
        <dbReference type="Proteomes" id="UP000020681"/>
    </source>
</evidence>
<protein>
    <submittedName>
        <fullName evidence="1">Uncharacterized protein</fullName>
    </submittedName>
</protein>
<dbReference type="Proteomes" id="UP000020681">
    <property type="component" value="Unassembled WGS sequence"/>
</dbReference>
<proteinExistence type="predicted"/>
<gene>
    <name evidence="1" type="ORF">I551_0108</name>
</gene>
<reference evidence="1 2" key="1">
    <citation type="submission" date="2014-01" db="EMBL/GenBank/DDBJ databases">
        <authorList>
            <person name="Dobos K."/>
            <person name="Lenaerts A."/>
            <person name="Ordway D."/>
            <person name="DeGroote M.A."/>
            <person name="Parker T."/>
            <person name="Sizemore C."/>
            <person name="Tallon L.J."/>
            <person name="Sadzewicz L.K."/>
            <person name="Sengamalay N."/>
            <person name="Fraser C.M."/>
            <person name="Hine E."/>
            <person name="Shefchek K.A."/>
            <person name="Das S.P."/>
            <person name="Tettelin H."/>
        </authorList>
    </citation>
    <scope>NUCLEOTIDE SEQUENCE [LARGE SCALE GENOMIC DNA]</scope>
    <source>
        <strain evidence="1 2">Harvey</strain>
    </source>
</reference>
<organism evidence="1 2">
    <name type="scientific">Mycobacterium ulcerans str. Harvey</name>
    <dbReference type="NCBI Taxonomy" id="1299332"/>
    <lineage>
        <taxon>Bacteria</taxon>
        <taxon>Bacillati</taxon>
        <taxon>Actinomycetota</taxon>
        <taxon>Actinomycetes</taxon>
        <taxon>Mycobacteriales</taxon>
        <taxon>Mycobacteriaceae</taxon>
        <taxon>Mycobacterium</taxon>
        <taxon>Mycobacterium ulcerans group</taxon>
    </lineage>
</organism>
<keyword evidence="2" id="KW-1185">Reference proteome</keyword>
<name>A0ABP3AQP9_MYCUL</name>
<sequence>MPAPAVIMFSSPGRIRAWTPALSRCSTSPLNSQLTVCSPVCGWGATSMCAETGP</sequence>
<evidence type="ECO:0000313" key="1">
    <source>
        <dbReference type="EMBL" id="EUA93407.1"/>
    </source>
</evidence>